<gene>
    <name evidence="11" type="ORF">GCM10023205_49090</name>
</gene>
<dbReference type="PROSITE" id="PS50893">
    <property type="entry name" value="ABC_TRANSPORTER_2"/>
    <property type="match status" value="1"/>
</dbReference>
<comment type="caution">
    <text evidence="11">The sequence shown here is derived from an EMBL/GenBank/DDBJ whole genome shotgun (WGS) entry which is preliminary data.</text>
</comment>
<feature type="transmembrane region" description="Helical" evidence="8">
    <location>
        <begin position="189"/>
        <end position="209"/>
    </location>
</feature>
<name>A0ABP9HQC7_9ACTN</name>
<evidence type="ECO:0000256" key="8">
    <source>
        <dbReference type="SAM" id="Phobius"/>
    </source>
</evidence>
<feature type="domain" description="ABC transporter" evidence="9">
    <location>
        <begin position="395"/>
        <end position="662"/>
    </location>
</feature>
<proteinExistence type="predicted"/>
<dbReference type="PROSITE" id="PS00211">
    <property type="entry name" value="ABC_TRANSPORTER_1"/>
    <property type="match status" value="1"/>
</dbReference>
<feature type="region of interest" description="Disordered" evidence="7">
    <location>
        <begin position="500"/>
        <end position="524"/>
    </location>
</feature>
<dbReference type="SMART" id="SM00382">
    <property type="entry name" value="AAA"/>
    <property type="match status" value="1"/>
</dbReference>
<evidence type="ECO:0000256" key="2">
    <source>
        <dbReference type="ARBA" id="ARBA00022692"/>
    </source>
</evidence>
<dbReference type="Gene3D" id="3.40.50.300">
    <property type="entry name" value="P-loop containing nucleotide triphosphate hydrolases"/>
    <property type="match status" value="1"/>
</dbReference>
<dbReference type="Proteomes" id="UP001500466">
    <property type="component" value="Unassembled WGS sequence"/>
</dbReference>
<dbReference type="RefSeq" id="WP_345677803.1">
    <property type="nucleotide sequence ID" value="NZ_BAABHS010000017.1"/>
</dbReference>
<evidence type="ECO:0000256" key="5">
    <source>
        <dbReference type="ARBA" id="ARBA00022989"/>
    </source>
</evidence>
<keyword evidence="4 11" id="KW-0067">ATP-binding</keyword>
<comment type="subcellular location">
    <subcellularLocation>
        <location evidence="1">Cell membrane</location>
        <topology evidence="1">Multi-pass membrane protein</topology>
    </subcellularLocation>
</comment>
<feature type="domain" description="ABC transmembrane type-1" evidence="10">
    <location>
        <begin position="96"/>
        <end position="361"/>
    </location>
</feature>
<evidence type="ECO:0000256" key="4">
    <source>
        <dbReference type="ARBA" id="ARBA00022840"/>
    </source>
</evidence>
<keyword evidence="2 8" id="KW-0812">Transmembrane</keyword>
<dbReference type="PANTHER" id="PTHR43394">
    <property type="entry name" value="ATP-DEPENDENT PERMEASE MDL1, MITOCHONDRIAL"/>
    <property type="match status" value="1"/>
</dbReference>
<evidence type="ECO:0000256" key="1">
    <source>
        <dbReference type="ARBA" id="ARBA00004651"/>
    </source>
</evidence>
<dbReference type="InterPro" id="IPR017871">
    <property type="entry name" value="ABC_transporter-like_CS"/>
</dbReference>
<evidence type="ECO:0000259" key="10">
    <source>
        <dbReference type="PROSITE" id="PS50929"/>
    </source>
</evidence>
<protein>
    <submittedName>
        <fullName evidence="11">ABC transporter ATP-binding protein</fullName>
    </submittedName>
</protein>
<accession>A0ABP9HQC7</accession>
<dbReference type="CDD" id="cd03228">
    <property type="entry name" value="ABCC_MRP_Like"/>
    <property type="match status" value="1"/>
</dbReference>
<dbReference type="SUPFAM" id="SSF52540">
    <property type="entry name" value="P-loop containing nucleoside triphosphate hydrolases"/>
    <property type="match status" value="1"/>
</dbReference>
<evidence type="ECO:0000313" key="12">
    <source>
        <dbReference type="Proteomes" id="UP001500466"/>
    </source>
</evidence>
<dbReference type="Pfam" id="PF00005">
    <property type="entry name" value="ABC_tran"/>
    <property type="match status" value="1"/>
</dbReference>
<dbReference type="InterPro" id="IPR027417">
    <property type="entry name" value="P-loop_NTPase"/>
</dbReference>
<dbReference type="GO" id="GO:0005524">
    <property type="term" value="F:ATP binding"/>
    <property type="evidence" value="ECO:0007669"/>
    <property type="project" value="UniProtKB-KW"/>
</dbReference>
<dbReference type="InterPro" id="IPR003593">
    <property type="entry name" value="AAA+_ATPase"/>
</dbReference>
<evidence type="ECO:0000259" key="9">
    <source>
        <dbReference type="PROSITE" id="PS50893"/>
    </source>
</evidence>
<organism evidence="11 12">
    <name type="scientific">Yinghuangia aomiensis</name>
    <dbReference type="NCBI Taxonomy" id="676205"/>
    <lineage>
        <taxon>Bacteria</taxon>
        <taxon>Bacillati</taxon>
        <taxon>Actinomycetota</taxon>
        <taxon>Actinomycetes</taxon>
        <taxon>Kitasatosporales</taxon>
        <taxon>Streptomycetaceae</taxon>
        <taxon>Yinghuangia</taxon>
    </lineage>
</organism>
<keyword evidence="5 8" id="KW-1133">Transmembrane helix</keyword>
<feature type="transmembrane region" description="Helical" evidence="8">
    <location>
        <begin position="113"/>
        <end position="131"/>
    </location>
</feature>
<dbReference type="PANTHER" id="PTHR43394:SF1">
    <property type="entry name" value="ATP-BINDING CASSETTE SUB-FAMILY B MEMBER 10, MITOCHONDRIAL"/>
    <property type="match status" value="1"/>
</dbReference>
<evidence type="ECO:0000256" key="3">
    <source>
        <dbReference type="ARBA" id="ARBA00022741"/>
    </source>
</evidence>
<feature type="transmembrane region" description="Helical" evidence="8">
    <location>
        <begin position="215"/>
        <end position="232"/>
    </location>
</feature>
<keyword evidence="3" id="KW-0547">Nucleotide-binding</keyword>
<dbReference type="SUPFAM" id="SSF90123">
    <property type="entry name" value="ABC transporter transmembrane region"/>
    <property type="match status" value="1"/>
</dbReference>
<keyword evidence="12" id="KW-1185">Reference proteome</keyword>
<sequence>MTRRGRRDQAAETIAAGVESGQELFGGKLDWDDGYFSHRGAAVELSLTSTFRRLPQLVAASARLAWRADRVALAMVAAAEIGRGVTGAFSLLATNQVLIQLFAAGPTPGRVRAALPALTAVAISGIVTALLRAASAVAAGRLEPKVERAAEVALMTKVSRVEQATLEDGDFKRLLQSARWGTDAARRMIGNAIGIATALVSLAATGTVLTVLHPVLLPLMVLITLPQAWGAVRDARRRYASVQRWIDHNRQQQEVEWHLGNLGSGPEIRVHGAGKYLLHHYRRMAAASEAEETRLVRAEAVTDLASAALAGLAAGLTYTVLGWLVWTGRTDLAASGTAVLAIRIGTGALGQLVQQVQAAYKQSLFLGDYDRACAIAEEHAIPVGGMAVERFPDEIRLEKVSYSYPDRDAPAVDAVSLTIPRGKIVALVGENGSGKTTLAKIVAGLYRPHAGRILWDGVDDTELDRDQVFDRVALVSQSFVEWPFTAAANVRIGRAVPEADGRRPVLPEPRSGDAAESAGPGAPVGVPDGLTAAARYAEADQVVDELPKKWDTLLDRSYVGGVALSGGQWQRMLLARGVFRDAELVIADEPTSALDAKAEIAAFTKIRALADRGHTVILITHRLASTRLADRIYVLDHGRLIEEGTHTELLAQGGQYATAYRMQADQYDTGPRAG</sequence>
<evidence type="ECO:0000313" key="11">
    <source>
        <dbReference type="EMBL" id="GAA4976184.1"/>
    </source>
</evidence>
<reference evidence="12" key="1">
    <citation type="journal article" date="2019" name="Int. J. Syst. Evol. Microbiol.">
        <title>The Global Catalogue of Microorganisms (GCM) 10K type strain sequencing project: providing services to taxonomists for standard genome sequencing and annotation.</title>
        <authorList>
            <consortium name="The Broad Institute Genomics Platform"/>
            <consortium name="The Broad Institute Genome Sequencing Center for Infectious Disease"/>
            <person name="Wu L."/>
            <person name="Ma J."/>
        </authorList>
    </citation>
    <scope>NUCLEOTIDE SEQUENCE [LARGE SCALE GENOMIC DNA]</scope>
    <source>
        <strain evidence="12">JCM 17986</strain>
    </source>
</reference>
<feature type="transmembrane region" description="Helical" evidence="8">
    <location>
        <begin position="71"/>
        <end position="93"/>
    </location>
</feature>
<keyword evidence="6 8" id="KW-0472">Membrane</keyword>
<dbReference type="InterPro" id="IPR003439">
    <property type="entry name" value="ABC_transporter-like_ATP-bd"/>
</dbReference>
<dbReference type="EMBL" id="BAABHS010000017">
    <property type="protein sequence ID" value="GAA4976184.1"/>
    <property type="molecule type" value="Genomic_DNA"/>
</dbReference>
<evidence type="ECO:0000256" key="6">
    <source>
        <dbReference type="ARBA" id="ARBA00023136"/>
    </source>
</evidence>
<dbReference type="Gene3D" id="1.20.1560.10">
    <property type="entry name" value="ABC transporter type 1, transmembrane domain"/>
    <property type="match status" value="1"/>
</dbReference>
<feature type="compositionally biased region" description="Basic and acidic residues" evidence="7">
    <location>
        <begin position="500"/>
        <end position="513"/>
    </location>
</feature>
<evidence type="ECO:0000256" key="7">
    <source>
        <dbReference type="SAM" id="MobiDB-lite"/>
    </source>
</evidence>
<dbReference type="InterPro" id="IPR039421">
    <property type="entry name" value="Type_1_exporter"/>
</dbReference>
<dbReference type="InterPro" id="IPR011527">
    <property type="entry name" value="ABC1_TM_dom"/>
</dbReference>
<dbReference type="InterPro" id="IPR036640">
    <property type="entry name" value="ABC1_TM_sf"/>
</dbReference>
<dbReference type="PROSITE" id="PS50929">
    <property type="entry name" value="ABC_TM1F"/>
    <property type="match status" value="1"/>
</dbReference>
<feature type="transmembrane region" description="Helical" evidence="8">
    <location>
        <begin position="304"/>
        <end position="326"/>
    </location>
</feature>